<dbReference type="PROSITE" id="PS51005">
    <property type="entry name" value="NAC"/>
    <property type="match status" value="1"/>
</dbReference>
<organism evidence="8">
    <name type="scientific">Jatropha curcas</name>
    <name type="common">Barbados nut</name>
    <dbReference type="NCBI Taxonomy" id="180498"/>
    <lineage>
        <taxon>Eukaryota</taxon>
        <taxon>Viridiplantae</taxon>
        <taxon>Streptophyta</taxon>
        <taxon>Embryophyta</taxon>
        <taxon>Tracheophyta</taxon>
        <taxon>Spermatophyta</taxon>
        <taxon>Magnoliopsida</taxon>
        <taxon>eudicotyledons</taxon>
        <taxon>Gunneridae</taxon>
        <taxon>Pentapetalae</taxon>
        <taxon>rosids</taxon>
        <taxon>fabids</taxon>
        <taxon>Malpighiales</taxon>
        <taxon>Euphorbiaceae</taxon>
        <taxon>Crotonoideae</taxon>
        <taxon>Jatropheae</taxon>
        <taxon>Jatropha</taxon>
    </lineage>
</organism>
<feature type="compositionally biased region" description="Basic and acidic residues" evidence="6">
    <location>
        <begin position="261"/>
        <end position="272"/>
    </location>
</feature>
<feature type="region of interest" description="Disordered" evidence="6">
    <location>
        <begin position="342"/>
        <end position="365"/>
    </location>
</feature>
<dbReference type="AlphaFoldDB" id="R4NHK6"/>
<protein>
    <submittedName>
        <fullName evidence="8">NAC transcription factor 019</fullName>
    </submittedName>
</protein>
<dbReference type="PANTHER" id="PTHR31744:SF230">
    <property type="entry name" value="NAC DOMAIN-CONTAINING PROTEIN"/>
    <property type="match status" value="1"/>
</dbReference>
<dbReference type="GO" id="GO:0005634">
    <property type="term" value="C:nucleus"/>
    <property type="evidence" value="ECO:0007669"/>
    <property type="project" value="UniProtKB-SubCell"/>
</dbReference>
<feature type="compositionally biased region" description="Polar residues" evidence="6">
    <location>
        <begin position="342"/>
        <end position="357"/>
    </location>
</feature>
<accession>R4NHK6</accession>
<evidence type="ECO:0000256" key="3">
    <source>
        <dbReference type="ARBA" id="ARBA00023125"/>
    </source>
</evidence>
<keyword evidence="3" id="KW-0238">DNA-binding</keyword>
<sequence length="365" mass="42035">MSAFSHVPPGFRFHPTDEELVDYYLRKKVNSRRIDLDVIKDVDLYKIEPWDLQEICRIGTENQNEWYFFSHKDKKYPTGTRTNRATAAGFWKATGRDKAIYSKHDLIGMRKTLVFYKGRAPNGQKSDWIMHEYRLETDENGTPQEEGWVACRVFKKRMTTMRKVSEHESSSSWYDDQVPFMQEEDSPKRNSQTDLAYHLSYSCKKELELQYQVPHDHFLQLPLLQNPKLLQAAAAAATVSCTSIAAYGLDINQTTTLQSSPDEHPHQTRDRTLPSLYNTQNNNNNNGGTLVDQVTDWRVLDKFVASQLSQDDVPKQNNNYSNAPNASIFHASDQAHMLARQLNKQESTKDNASTSAPGCQIEFWK</sequence>
<keyword evidence="2" id="KW-0805">Transcription regulation</keyword>
<dbReference type="GeneID" id="105648602"/>
<feature type="domain" description="NAC" evidence="7">
    <location>
        <begin position="7"/>
        <end position="156"/>
    </location>
</feature>
<dbReference type="Gene3D" id="2.170.150.80">
    <property type="entry name" value="NAC domain"/>
    <property type="match status" value="1"/>
</dbReference>
<dbReference type="GO" id="GO:0006355">
    <property type="term" value="P:regulation of DNA-templated transcription"/>
    <property type="evidence" value="ECO:0007669"/>
    <property type="project" value="InterPro"/>
</dbReference>
<comment type="subcellular location">
    <subcellularLocation>
        <location evidence="1">Nucleus</location>
    </subcellularLocation>
</comment>
<dbReference type="InterPro" id="IPR003441">
    <property type="entry name" value="NAC-dom"/>
</dbReference>
<name>R4NHK6_JATCU</name>
<dbReference type="Pfam" id="PF02365">
    <property type="entry name" value="NAM"/>
    <property type="match status" value="1"/>
</dbReference>
<evidence type="ECO:0000256" key="1">
    <source>
        <dbReference type="ARBA" id="ARBA00004123"/>
    </source>
</evidence>
<keyword evidence="5" id="KW-0539">Nucleus</keyword>
<dbReference type="EMBL" id="KC775297">
    <property type="protein sequence ID" value="AGL39675.1"/>
    <property type="molecule type" value="Genomic_DNA"/>
</dbReference>
<evidence type="ECO:0000256" key="4">
    <source>
        <dbReference type="ARBA" id="ARBA00023163"/>
    </source>
</evidence>
<dbReference type="KEGG" id="jcu:105648602"/>
<evidence type="ECO:0000259" key="7">
    <source>
        <dbReference type="PROSITE" id="PS51005"/>
    </source>
</evidence>
<proteinExistence type="predicted"/>
<keyword evidence="4" id="KW-0804">Transcription</keyword>
<dbReference type="FunFam" id="2.170.150.80:FF:000003">
    <property type="entry name" value="NAC domain-containing protein"/>
    <property type="match status" value="1"/>
</dbReference>
<feature type="region of interest" description="Disordered" evidence="6">
    <location>
        <begin position="256"/>
        <end position="290"/>
    </location>
</feature>
<evidence type="ECO:0000256" key="5">
    <source>
        <dbReference type="ARBA" id="ARBA00023242"/>
    </source>
</evidence>
<dbReference type="RefSeq" id="XP_012090429.1">
    <property type="nucleotide sequence ID" value="XM_012235039.3"/>
</dbReference>
<evidence type="ECO:0000256" key="6">
    <source>
        <dbReference type="SAM" id="MobiDB-lite"/>
    </source>
</evidence>
<reference evidence="8" key="1">
    <citation type="journal article" date="2015" name="PLoS ONE">
        <title>Genome-Wide Analysis of the NAC Gene Family in Physic Nut (Jatropha curcas L.).</title>
        <authorList>
            <person name="Wu Z."/>
            <person name="Xu X."/>
            <person name="Xiong W."/>
            <person name="Wu P."/>
            <person name="Chen Y."/>
            <person name="Li M."/>
            <person name="Wu G."/>
            <person name="Jiang H."/>
        </authorList>
    </citation>
    <scope>NUCLEOTIDE SEQUENCE</scope>
</reference>
<dbReference type="SUPFAM" id="SSF101941">
    <property type="entry name" value="NAC domain"/>
    <property type="match status" value="1"/>
</dbReference>
<dbReference type="OrthoDB" id="1922833at2759"/>
<dbReference type="PANTHER" id="PTHR31744">
    <property type="entry name" value="PROTEIN CUP-SHAPED COTYLEDON 2-RELATED"/>
    <property type="match status" value="1"/>
</dbReference>
<evidence type="ECO:0000313" key="8">
    <source>
        <dbReference type="EMBL" id="AGL39675.1"/>
    </source>
</evidence>
<dbReference type="InterPro" id="IPR036093">
    <property type="entry name" value="NAC_dom_sf"/>
</dbReference>
<evidence type="ECO:0000256" key="2">
    <source>
        <dbReference type="ARBA" id="ARBA00023015"/>
    </source>
</evidence>
<dbReference type="GO" id="GO:0003677">
    <property type="term" value="F:DNA binding"/>
    <property type="evidence" value="ECO:0007669"/>
    <property type="project" value="UniProtKB-KW"/>
</dbReference>